<keyword evidence="5" id="KW-0325">Glycoprotein</keyword>
<dbReference type="InterPro" id="IPR002557">
    <property type="entry name" value="Chitin-bd_dom"/>
</dbReference>
<keyword evidence="1" id="KW-0147">Chitin-binding</keyword>
<evidence type="ECO:0000313" key="10">
    <source>
        <dbReference type="RefSeq" id="XP_003745972.1"/>
    </source>
</evidence>
<feature type="compositionally biased region" description="Basic and acidic residues" evidence="6">
    <location>
        <begin position="230"/>
        <end position="267"/>
    </location>
</feature>
<feature type="compositionally biased region" description="Basic and acidic residues" evidence="6">
    <location>
        <begin position="167"/>
        <end position="184"/>
    </location>
</feature>
<evidence type="ECO:0000256" key="7">
    <source>
        <dbReference type="SAM" id="SignalP"/>
    </source>
</evidence>
<keyword evidence="9" id="KW-1185">Reference proteome</keyword>
<feature type="compositionally biased region" description="Low complexity" evidence="6">
    <location>
        <begin position="89"/>
        <end position="101"/>
    </location>
</feature>
<reference evidence="10" key="1">
    <citation type="submission" date="2025-08" db="UniProtKB">
        <authorList>
            <consortium name="RefSeq"/>
        </authorList>
    </citation>
    <scope>IDENTIFICATION</scope>
</reference>
<dbReference type="Pfam" id="PF01607">
    <property type="entry name" value="CBM_14"/>
    <property type="match status" value="1"/>
</dbReference>
<evidence type="ECO:0000313" key="9">
    <source>
        <dbReference type="Proteomes" id="UP000694867"/>
    </source>
</evidence>
<accession>A0AAJ6QWA6</accession>
<keyword evidence="2 7" id="KW-0732">Signal</keyword>
<feature type="signal peptide" evidence="7">
    <location>
        <begin position="1"/>
        <end position="17"/>
    </location>
</feature>
<dbReference type="Gene3D" id="2.170.140.10">
    <property type="entry name" value="Chitin binding domain"/>
    <property type="match status" value="1"/>
</dbReference>
<evidence type="ECO:0000256" key="6">
    <source>
        <dbReference type="SAM" id="MobiDB-lite"/>
    </source>
</evidence>
<dbReference type="PROSITE" id="PS50940">
    <property type="entry name" value="CHIT_BIND_II"/>
    <property type="match status" value="1"/>
</dbReference>
<feature type="compositionally biased region" description="Basic and acidic residues" evidence="6">
    <location>
        <begin position="127"/>
        <end position="138"/>
    </location>
</feature>
<dbReference type="InterPro" id="IPR051940">
    <property type="entry name" value="Chitin_bind-dev_reg"/>
</dbReference>
<keyword evidence="4" id="KW-1015">Disulfide bond</keyword>
<dbReference type="SUPFAM" id="SSF57625">
    <property type="entry name" value="Invertebrate chitin-binding proteins"/>
    <property type="match status" value="1"/>
</dbReference>
<feature type="domain" description="Chitin-binding type-2" evidence="8">
    <location>
        <begin position="18"/>
        <end position="73"/>
    </location>
</feature>
<dbReference type="PANTHER" id="PTHR23301">
    <property type="entry name" value="CHITIN BINDING PERITROPHIN-A"/>
    <property type="match status" value="1"/>
</dbReference>
<evidence type="ECO:0000256" key="2">
    <source>
        <dbReference type="ARBA" id="ARBA00022729"/>
    </source>
</evidence>
<dbReference type="RefSeq" id="XP_003745972.1">
    <property type="nucleotide sequence ID" value="XM_003745924.2"/>
</dbReference>
<evidence type="ECO:0000259" key="8">
    <source>
        <dbReference type="PROSITE" id="PS50940"/>
    </source>
</evidence>
<organism evidence="9 10">
    <name type="scientific">Galendromus occidentalis</name>
    <name type="common">western predatory mite</name>
    <dbReference type="NCBI Taxonomy" id="34638"/>
    <lineage>
        <taxon>Eukaryota</taxon>
        <taxon>Metazoa</taxon>
        <taxon>Ecdysozoa</taxon>
        <taxon>Arthropoda</taxon>
        <taxon>Chelicerata</taxon>
        <taxon>Arachnida</taxon>
        <taxon>Acari</taxon>
        <taxon>Parasitiformes</taxon>
        <taxon>Mesostigmata</taxon>
        <taxon>Gamasina</taxon>
        <taxon>Phytoseioidea</taxon>
        <taxon>Phytoseiidae</taxon>
        <taxon>Typhlodrominae</taxon>
        <taxon>Galendromus</taxon>
    </lineage>
</organism>
<evidence type="ECO:0000256" key="5">
    <source>
        <dbReference type="ARBA" id="ARBA00023180"/>
    </source>
</evidence>
<evidence type="ECO:0000256" key="1">
    <source>
        <dbReference type="ARBA" id="ARBA00022669"/>
    </source>
</evidence>
<evidence type="ECO:0000256" key="4">
    <source>
        <dbReference type="ARBA" id="ARBA00023157"/>
    </source>
</evidence>
<dbReference type="PANTHER" id="PTHR23301:SF0">
    <property type="entry name" value="CHITIN-BINDING TYPE-2 DOMAIN-CONTAINING PROTEIN-RELATED"/>
    <property type="match status" value="1"/>
</dbReference>
<dbReference type="InterPro" id="IPR036508">
    <property type="entry name" value="Chitin-bd_dom_sf"/>
</dbReference>
<proteinExistence type="predicted"/>
<dbReference type="AlphaFoldDB" id="A0AAJ6QWA6"/>
<keyword evidence="3" id="KW-0677">Repeat</keyword>
<dbReference type="GeneID" id="100903231"/>
<name>A0AAJ6QWA6_9ACAR</name>
<dbReference type="GO" id="GO:0005576">
    <property type="term" value="C:extracellular region"/>
    <property type="evidence" value="ECO:0007669"/>
    <property type="project" value="InterPro"/>
</dbReference>
<evidence type="ECO:0000256" key="3">
    <source>
        <dbReference type="ARBA" id="ARBA00022737"/>
    </source>
</evidence>
<sequence length="280" mass="30700">MRYSAVLAFVLVKTADAGFLCSQGEGLFPDPRNCGRFIQCMDWHPHLFDCPSQLHFNPGTRMCDWPSQAGCSVEANGDVDPVAVIDPVTESAGGSSEATGSDQVKKRADEAGGEDSKTPDATIPDAKPTEAKMKESKTTDAVMKGSKTTDAKMPEIEIPDEEIDIAEIPKAEIPDAAKKKESKTADANMPKVEIPNAEIPDSKIPKAKTPDEKIPIANVSEAEVPAAKMPDAERSKDEIDSTWKKSIEKGFHNRNLGRKDSRRDYSRYRRHRGWSRANSE</sequence>
<feature type="compositionally biased region" description="Basic and acidic residues" evidence="6">
    <location>
        <begin position="103"/>
        <end position="118"/>
    </location>
</feature>
<gene>
    <name evidence="10" type="primary">LOC100903231</name>
</gene>
<dbReference type="GO" id="GO:0008061">
    <property type="term" value="F:chitin binding"/>
    <property type="evidence" value="ECO:0007669"/>
    <property type="project" value="UniProtKB-KW"/>
</dbReference>
<protein>
    <submittedName>
        <fullName evidence="10">Periaxin</fullName>
    </submittedName>
</protein>
<feature type="compositionally biased region" description="Basic and acidic residues" evidence="6">
    <location>
        <begin position="200"/>
        <end position="214"/>
    </location>
</feature>
<dbReference type="SMART" id="SM00494">
    <property type="entry name" value="ChtBD2"/>
    <property type="match status" value="1"/>
</dbReference>
<feature type="chain" id="PRO_5042544732" evidence="7">
    <location>
        <begin position="18"/>
        <end position="280"/>
    </location>
</feature>
<feature type="region of interest" description="Disordered" evidence="6">
    <location>
        <begin position="89"/>
        <end position="280"/>
    </location>
</feature>
<dbReference type="Proteomes" id="UP000694867">
    <property type="component" value="Unplaced"/>
</dbReference>
<dbReference type="KEGG" id="goe:100903231"/>